<comment type="subcellular location">
    <subcellularLocation>
        <location evidence="1">Mitochondrion inner membrane</location>
        <topology evidence="1">Single-pass membrane protein</topology>
    </subcellularLocation>
</comment>
<organism evidence="15 16">
    <name type="scientific">Zalerion maritima</name>
    <dbReference type="NCBI Taxonomy" id="339359"/>
    <lineage>
        <taxon>Eukaryota</taxon>
        <taxon>Fungi</taxon>
        <taxon>Dikarya</taxon>
        <taxon>Ascomycota</taxon>
        <taxon>Pezizomycotina</taxon>
        <taxon>Sordariomycetes</taxon>
        <taxon>Lulworthiomycetidae</taxon>
        <taxon>Lulworthiales</taxon>
        <taxon>Lulworthiaceae</taxon>
        <taxon>Zalerion</taxon>
    </lineage>
</organism>
<keyword evidence="6" id="KW-0378">Hydrolase</keyword>
<dbReference type="PROSITE" id="PS00674">
    <property type="entry name" value="AAA"/>
    <property type="match status" value="1"/>
</dbReference>
<dbReference type="InterPro" id="IPR003959">
    <property type="entry name" value="ATPase_AAA_core"/>
</dbReference>
<accession>A0AAD5RVU5</accession>
<evidence type="ECO:0000256" key="12">
    <source>
        <dbReference type="SAM" id="MobiDB-lite"/>
    </source>
</evidence>
<evidence type="ECO:0000313" key="15">
    <source>
        <dbReference type="EMBL" id="KAJ2905293.1"/>
    </source>
</evidence>
<dbReference type="InterPro" id="IPR050747">
    <property type="entry name" value="Mitochondrial_chaperone_BCS1"/>
</dbReference>
<comment type="catalytic activity">
    <reaction evidence="11">
        <text>ATP + H2O = ADP + phosphate + H(+)</text>
        <dbReference type="Rhea" id="RHEA:13065"/>
        <dbReference type="ChEBI" id="CHEBI:15377"/>
        <dbReference type="ChEBI" id="CHEBI:15378"/>
        <dbReference type="ChEBI" id="CHEBI:30616"/>
        <dbReference type="ChEBI" id="CHEBI:43474"/>
        <dbReference type="ChEBI" id="CHEBI:456216"/>
    </reaction>
    <physiologicalReaction direction="left-to-right" evidence="11">
        <dbReference type="Rhea" id="RHEA:13066"/>
    </physiologicalReaction>
</comment>
<evidence type="ECO:0000259" key="13">
    <source>
        <dbReference type="SMART" id="SM00382"/>
    </source>
</evidence>
<dbReference type="SMART" id="SM01024">
    <property type="entry name" value="BCS1_N"/>
    <property type="match status" value="1"/>
</dbReference>
<dbReference type="EMBL" id="JAKWBI020000034">
    <property type="protein sequence ID" value="KAJ2905293.1"/>
    <property type="molecule type" value="Genomic_DNA"/>
</dbReference>
<evidence type="ECO:0000256" key="6">
    <source>
        <dbReference type="ARBA" id="ARBA00022801"/>
    </source>
</evidence>
<comment type="caution">
    <text evidence="15">The sequence shown here is derived from an EMBL/GenBank/DDBJ whole genome shotgun (WGS) entry which is preliminary data.</text>
</comment>
<evidence type="ECO:0000256" key="7">
    <source>
        <dbReference type="ARBA" id="ARBA00022840"/>
    </source>
</evidence>
<proteinExistence type="inferred from homology"/>
<keyword evidence="16" id="KW-1185">Reference proteome</keyword>
<evidence type="ECO:0000256" key="5">
    <source>
        <dbReference type="ARBA" id="ARBA00022792"/>
    </source>
</evidence>
<evidence type="ECO:0000313" key="16">
    <source>
        <dbReference type="Proteomes" id="UP001201980"/>
    </source>
</evidence>
<dbReference type="InterPro" id="IPR003960">
    <property type="entry name" value="ATPase_AAA_CS"/>
</dbReference>
<evidence type="ECO:0000256" key="1">
    <source>
        <dbReference type="ARBA" id="ARBA00004434"/>
    </source>
</evidence>
<dbReference type="GO" id="GO:0005743">
    <property type="term" value="C:mitochondrial inner membrane"/>
    <property type="evidence" value="ECO:0007669"/>
    <property type="project" value="UniProtKB-SubCell"/>
</dbReference>
<dbReference type="Pfam" id="PF00004">
    <property type="entry name" value="AAA"/>
    <property type="match status" value="2"/>
</dbReference>
<dbReference type="AlphaFoldDB" id="A0AAD5RVU5"/>
<sequence>MDFNAVMRGIIPQSTSNTSGPGGTRSPSETQLPDGLMSLLPLLGGLGTPLGRAVLLATESIGVTDISYIMWGLIFYLVWRSGVQLWDTAITRGIQRYFITSIAIESHDDIFDHLMKWLAKQPTLVNSRSLAAETNYRLVWEDEDDEASKVQGLVNDGGGQWLNFSSHEARSPPRYIPAHGRHSFWFRHRYFRLSRSKETVVDDGGYNGALRDKENMVISTYGWSPEPIKRLIQHCKSDFYRGHYQRTTIKRPNSHGMRRYGTRFSWMTVANRPVRPMDTIVLDETEKHHILADMNEYLHPATPRWYANRGIPLRRGYLFHGPPGTGKTSLSFALAGVFGLDIYVISLLEPTLTEEDLSALFNTLPRRCIVLLEDIDTAGMRRPKQEEEDRGLLEAAKEKKLQDLVFGKSEDSTEKDSEAKKSDSHGGDKSERLKELGKHGKRMDKGANDNLVESLTKALRKSNSESDDKKGISLSGLLNAIDGVASHEGRMLIMTTNKPESLDDALIRPGRVDLQVAFGNATQTQAKQLFQRMYEADTPRKVATRPAETAKRDELGWVSADWFSEAVQRFLGRSRGESPRGQSKLVSGHIKIEKDGVESKQPPSKPPSKAANTRTDCDPRSGLESIAADFSSRIPEKKFSPAEIQGFLLKRKTEPRRALLEVDGWVEGVVLQKANKTKVTQVRIRFQLLIIHNQGDAAVVLIDTQAAVGSVFDRWAGHA</sequence>
<evidence type="ECO:0000256" key="2">
    <source>
        <dbReference type="ARBA" id="ARBA00007448"/>
    </source>
</evidence>
<dbReference type="Gene3D" id="3.40.50.300">
    <property type="entry name" value="P-loop containing nucleotide triphosphate hydrolases"/>
    <property type="match status" value="1"/>
</dbReference>
<dbReference type="InterPro" id="IPR027417">
    <property type="entry name" value="P-loop_NTPase"/>
</dbReference>
<keyword evidence="7" id="KW-0067">ATP-binding</keyword>
<keyword evidence="9" id="KW-0496">Mitochondrion</keyword>
<evidence type="ECO:0000259" key="14">
    <source>
        <dbReference type="SMART" id="SM01024"/>
    </source>
</evidence>
<name>A0AAD5RVU5_9PEZI</name>
<evidence type="ECO:0000256" key="10">
    <source>
        <dbReference type="ARBA" id="ARBA00023136"/>
    </source>
</evidence>
<dbReference type="SMART" id="SM00382">
    <property type="entry name" value="AAA"/>
    <property type="match status" value="1"/>
</dbReference>
<feature type="compositionally biased region" description="Basic and acidic residues" evidence="12">
    <location>
        <begin position="404"/>
        <end position="447"/>
    </location>
</feature>
<keyword evidence="5" id="KW-0999">Mitochondrion inner membrane</keyword>
<dbReference type="GO" id="GO:0005524">
    <property type="term" value="F:ATP binding"/>
    <property type="evidence" value="ECO:0007669"/>
    <property type="project" value="UniProtKB-KW"/>
</dbReference>
<evidence type="ECO:0000256" key="3">
    <source>
        <dbReference type="ARBA" id="ARBA00022692"/>
    </source>
</evidence>
<keyword evidence="8" id="KW-1133">Transmembrane helix</keyword>
<dbReference type="SUPFAM" id="SSF52540">
    <property type="entry name" value="P-loop containing nucleoside triphosphate hydrolases"/>
    <property type="match status" value="1"/>
</dbReference>
<feature type="domain" description="BCS1 N-terminal" evidence="14">
    <location>
        <begin position="73"/>
        <end position="280"/>
    </location>
</feature>
<dbReference type="InterPro" id="IPR003593">
    <property type="entry name" value="AAA+_ATPase"/>
</dbReference>
<protein>
    <submittedName>
        <fullName evidence="15">Mitochondrial chaperone BCS1-B</fullName>
    </submittedName>
</protein>
<keyword evidence="3" id="KW-0812">Transmembrane</keyword>
<dbReference type="PANTHER" id="PTHR23070">
    <property type="entry name" value="BCS1 AAA-TYPE ATPASE"/>
    <property type="match status" value="1"/>
</dbReference>
<feature type="region of interest" description="Disordered" evidence="12">
    <location>
        <begin position="573"/>
        <end position="620"/>
    </location>
</feature>
<dbReference type="InterPro" id="IPR057495">
    <property type="entry name" value="AAA_lid_BCS1"/>
</dbReference>
<dbReference type="Pfam" id="PF25426">
    <property type="entry name" value="AAA_lid_BCS1"/>
    <property type="match status" value="1"/>
</dbReference>
<comment type="similarity">
    <text evidence="2">Belongs to the AAA ATPase family. BCS1 subfamily.</text>
</comment>
<keyword evidence="4" id="KW-0547">Nucleotide-binding</keyword>
<feature type="domain" description="AAA+ ATPase" evidence="13">
    <location>
        <begin position="313"/>
        <end position="522"/>
    </location>
</feature>
<gene>
    <name evidence="15" type="ORF">MKZ38_005806</name>
</gene>
<dbReference type="InterPro" id="IPR014851">
    <property type="entry name" value="BCS1_N"/>
</dbReference>
<evidence type="ECO:0000256" key="9">
    <source>
        <dbReference type="ARBA" id="ARBA00023128"/>
    </source>
</evidence>
<reference evidence="15" key="1">
    <citation type="submission" date="2022-07" db="EMBL/GenBank/DDBJ databases">
        <title>Draft genome sequence of Zalerion maritima ATCC 34329, a (micro)plastics degrading marine fungus.</title>
        <authorList>
            <person name="Paco A."/>
            <person name="Goncalves M.F.M."/>
            <person name="Rocha-Santos T.A.P."/>
            <person name="Alves A."/>
        </authorList>
    </citation>
    <scope>NUCLEOTIDE SEQUENCE</scope>
    <source>
        <strain evidence="15">ATCC 34329</strain>
    </source>
</reference>
<evidence type="ECO:0000256" key="4">
    <source>
        <dbReference type="ARBA" id="ARBA00022741"/>
    </source>
</evidence>
<evidence type="ECO:0000256" key="11">
    <source>
        <dbReference type="ARBA" id="ARBA00048778"/>
    </source>
</evidence>
<dbReference type="GO" id="GO:0016887">
    <property type="term" value="F:ATP hydrolysis activity"/>
    <property type="evidence" value="ECO:0007669"/>
    <property type="project" value="InterPro"/>
</dbReference>
<evidence type="ECO:0000256" key="8">
    <source>
        <dbReference type="ARBA" id="ARBA00022989"/>
    </source>
</evidence>
<dbReference type="Proteomes" id="UP001201980">
    <property type="component" value="Unassembled WGS sequence"/>
</dbReference>
<feature type="region of interest" description="Disordered" evidence="12">
    <location>
        <begin position="404"/>
        <end position="450"/>
    </location>
</feature>
<keyword evidence="10" id="KW-0472">Membrane</keyword>
<dbReference type="Pfam" id="PF08740">
    <property type="entry name" value="BCS1_N"/>
    <property type="match status" value="1"/>
</dbReference>